<gene>
    <name evidence="2" type="ORF">VaNZ11_009484</name>
</gene>
<dbReference type="Proteomes" id="UP001165090">
    <property type="component" value="Unassembled WGS sequence"/>
</dbReference>
<reference evidence="2 3" key="1">
    <citation type="journal article" date="2023" name="IScience">
        <title>Expanded male sex-determining region conserved during the evolution of homothallism in the green alga Volvox.</title>
        <authorList>
            <person name="Yamamoto K."/>
            <person name="Matsuzaki R."/>
            <person name="Mahakham W."/>
            <person name="Heman W."/>
            <person name="Sekimoto H."/>
            <person name="Kawachi M."/>
            <person name="Minakuchi Y."/>
            <person name="Toyoda A."/>
            <person name="Nozaki H."/>
        </authorList>
    </citation>
    <scope>NUCLEOTIDE SEQUENCE [LARGE SCALE GENOMIC DNA]</scope>
    <source>
        <strain evidence="2 3">NIES-4468</strain>
    </source>
</reference>
<evidence type="ECO:0008006" key="4">
    <source>
        <dbReference type="Google" id="ProtNLM"/>
    </source>
</evidence>
<organism evidence="2 3">
    <name type="scientific">Volvox africanus</name>
    <dbReference type="NCBI Taxonomy" id="51714"/>
    <lineage>
        <taxon>Eukaryota</taxon>
        <taxon>Viridiplantae</taxon>
        <taxon>Chlorophyta</taxon>
        <taxon>core chlorophytes</taxon>
        <taxon>Chlorophyceae</taxon>
        <taxon>CS clade</taxon>
        <taxon>Chlamydomonadales</taxon>
        <taxon>Volvocaceae</taxon>
        <taxon>Volvox</taxon>
    </lineage>
</organism>
<feature type="region of interest" description="Disordered" evidence="1">
    <location>
        <begin position="1"/>
        <end position="27"/>
    </location>
</feature>
<accession>A0ABQ5S7E7</accession>
<proteinExistence type="predicted"/>
<evidence type="ECO:0000256" key="1">
    <source>
        <dbReference type="SAM" id="MobiDB-lite"/>
    </source>
</evidence>
<sequence>LYAVAAGGNASNATAPADASGATTASAGADVDGASVAMMAQSALKSLLDGAPPQLTSMLQRGEPQGGFRLDHDNRLIDVMPVSSDNIMKALESTEGARLADIA</sequence>
<evidence type="ECO:0000313" key="2">
    <source>
        <dbReference type="EMBL" id="GLI65852.1"/>
    </source>
</evidence>
<comment type="caution">
    <text evidence="2">The sequence shown here is derived from an EMBL/GenBank/DDBJ whole genome shotgun (WGS) entry which is preliminary data.</text>
</comment>
<feature type="compositionally biased region" description="Low complexity" evidence="1">
    <location>
        <begin position="8"/>
        <end position="27"/>
    </location>
</feature>
<name>A0ABQ5S7E7_9CHLO</name>
<feature type="non-terminal residue" evidence="2">
    <location>
        <position position="103"/>
    </location>
</feature>
<dbReference type="EMBL" id="BSDZ01000026">
    <property type="protein sequence ID" value="GLI65852.1"/>
    <property type="molecule type" value="Genomic_DNA"/>
</dbReference>
<feature type="non-terminal residue" evidence="2">
    <location>
        <position position="1"/>
    </location>
</feature>
<evidence type="ECO:0000313" key="3">
    <source>
        <dbReference type="Proteomes" id="UP001165090"/>
    </source>
</evidence>
<protein>
    <recommendedName>
        <fullName evidence="4">Flagellar hook-length control protein FliK</fullName>
    </recommendedName>
</protein>
<keyword evidence="3" id="KW-1185">Reference proteome</keyword>